<comment type="caution">
    <text evidence="2">The sequence shown here is derived from an EMBL/GenBank/DDBJ whole genome shotgun (WGS) entry which is preliminary data.</text>
</comment>
<evidence type="ECO:0000313" key="3">
    <source>
        <dbReference type="Proteomes" id="UP000075230"/>
    </source>
</evidence>
<proteinExistence type="predicted"/>
<protein>
    <submittedName>
        <fullName evidence="2">Uncharacterized protein</fullName>
    </submittedName>
</protein>
<gene>
    <name evidence="2" type="ORF">RIB2604_03101210</name>
</gene>
<organism evidence="2 3">
    <name type="scientific">Aspergillus kawachii</name>
    <name type="common">White koji mold</name>
    <name type="synonym">Aspergillus awamori var. kawachi</name>
    <dbReference type="NCBI Taxonomy" id="1069201"/>
    <lineage>
        <taxon>Eukaryota</taxon>
        <taxon>Fungi</taxon>
        <taxon>Dikarya</taxon>
        <taxon>Ascomycota</taxon>
        <taxon>Pezizomycotina</taxon>
        <taxon>Eurotiomycetes</taxon>
        <taxon>Eurotiomycetidae</taxon>
        <taxon>Eurotiales</taxon>
        <taxon>Aspergillaceae</taxon>
        <taxon>Aspergillus</taxon>
        <taxon>Aspergillus subgen. Circumdati</taxon>
    </lineage>
</organism>
<dbReference type="AlphaFoldDB" id="A0A146FWQ1"/>
<sequence>MPQRSKRQKTGEEEQAEQEDDAPRKTRRFGEQQPSSDRIGGRSGGKWATDGTQCDPESEVRGLSHVLVHNCADNQM</sequence>
<feature type="compositionally biased region" description="Basic and acidic residues" evidence="1">
    <location>
        <begin position="21"/>
        <end position="30"/>
    </location>
</feature>
<evidence type="ECO:0000313" key="2">
    <source>
        <dbReference type="EMBL" id="GAT29788.1"/>
    </source>
</evidence>
<dbReference type="Proteomes" id="UP000075230">
    <property type="component" value="Unassembled WGS sequence"/>
</dbReference>
<evidence type="ECO:0000256" key="1">
    <source>
        <dbReference type="SAM" id="MobiDB-lite"/>
    </source>
</evidence>
<name>A0A146FWQ1_ASPKA</name>
<reference evidence="2 3" key="1">
    <citation type="journal article" date="2016" name="DNA Res.">
        <title>Genome sequence of Aspergillus luchuensis NBRC 4314.</title>
        <authorList>
            <person name="Yamada O."/>
            <person name="Machida M."/>
            <person name="Hosoyama A."/>
            <person name="Goto M."/>
            <person name="Takahashi T."/>
            <person name="Futagami T."/>
            <person name="Yamagata Y."/>
            <person name="Takeuchi M."/>
            <person name="Kobayashi T."/>
            <person name="Koike H."/>
            <person name="Abe K."/>
            <person name="Asai K."/>
            <person name="Arita M."/>
            <person name="Fujita N."/>
            <person name="Fukuda K."/>
            <person name="Higa K."/>
            <person name="Horikawa H."/>
            <person name="Ishikawa T."/>
            <person name="Jinno K."/>
            <person name="Kato Y."/>
            <person name="Kirimura K."/>
            <person name="Mizutani O."/>
            <person name="Nakasone K."/>
            <person name="Sano M."/>
            <person name="Shiraishi Y."/>
            <person name="Tsukahara M."/>
            <person name="Gomi K."/>
        </authorList>
    </citation>
    <scope>NUCLEOTIDE SEQUENCE [LARGE SCALE GENOMIC DNA]</scope>
    <source>
        <strain evidence="2 3">RIB 2604</strain>
    </source>
</reference>
<reference evidence="3" key="2">
    <citation type="submission" date="2016-02" db="EMBL/GenBank/DDBJ databases">
        <title>Genome sequencing of Aspergillus luchuensis NBRC 4314.</title>
        <authorList>
            <person name="Yamada O."/>
        </authorList>
    </citation>
    <scope>NUCLEOTIDE SEQUENCE [LARGE SCALE GENOMIC DNA]</scope>
    <source>
        <strain evidence="3">RIB 2604</strain>
    </source>
</reference>
<feature type="region of interest" description="Disordered" evidence="1">
    <location>
        <begin position="1"/>
        <end position="58"/>
    </location>
</feature>
<accession>A0A146FWQ1</accession>
<dbReference type="EMBL" id="BCWF01000030">
    <property type="protein sequence ID" value="GAT29788.1"/>
    <property type="molecule type" value="Genomic_DNA"/>
</dbReference>